<comment type="subunit">
    <text evidence="14">Homohexamer.</text>
</comment>
<evidence type="ECO:0000256" key="2">
    <source>
        <dbReference type="ARBA" id="ARBA00010044"/>
    </source>
</evidence>
<feature type="active site" evidence="14">
    <location>
        <position position="453"/>
    </location>
</feature>
<proteinExistence type="inferred from homology"/>
<dbReference type="Pfam" id="PF17862">
    <property type="entry name" value="AAA_lid_3"/>
    <property type="match status" value="1"/>
</dbReference>
<protein>
    <recommendedName>
        <fullName evidence="14">ATP-dependent zinc metalloprotease FtsH</fullName>
        <ecNumber evidence="14">3.4.24.-</ecNumber>
    </recommendedName>
</protein>
<keyword evidence="4 14" id="KW-0645">Protease</keyword>
<dbReference type="SMART" id="SM00382">
    <property type="entry name" value="AAA"/>
    <property type="match status" value="1"/>
</dbReference>
<keyword evidence="19" id="KW-1185">Reference proteome</keyword>
<evidence type="ECO:0000256" key="7">
    <source>
        <dbReference type="ARBA" id="ARBA00022741"/>
    </source>
</evidence>
<feature type="binding site" evidence="14">
    <location>
        <position position="452"/>
    </location>
    <ligand>
        <name>Zn(2+)</name>
        <dbReference type="ChEBI" id="CHEBI:29105"/>
        <note>catalytic</note>
    </ligand>
</feature>
<evidence type="ECO:0000256" key="8">
    <source>
        <dbReference type="ARBA" id="ARBA00022801"/>
    </source>
</evidence>
<evidence type="ECO:0000256" key="10">
    <source>
        <dbReference type="ARBA" id="ARBA00022840"/>
    </source>
</evidence>
<accession>A0ABU8ZR47</accession>
<evidence type="ECO:0000256" key="13">
    <source>
        <dbReference type="ARBA" id="ARBA00023136"/>
    </source>
</evidence>
<keyword evidence="6 14" id="KW-0479">Metal-binding</keyword>
<feature type="region of interest" description="Disordered" evidence="16">
    <location>
        <begin position="634"/>
        <end position="705"/>
    </location>
</feature>
<evidence type="ECO:0000313" key="19">
    <source>
        <dbReference type="Proteomes" id="UP001383392"/>
    </source>
</evidence>
<feature type="binding site" evidence="14">
    <location>
        <position position="529"/>
    </location>
    <ligand>
        <name>Zn(2+)</name>
        <dbReference type="ChEBI" id="CHEBI:29105"/>
        <note>catalytic</note>
    </ligand>
</feature>
<keyword evidence="9 14" id="KW-0862">Zinc</keyword>
<evidence type="ECO:0000256" key="9">
    <source>
        <dbReference type="ARBA" id="ARBA00022833"/>
    </source>
</evidence>
<dbReference type="InterPro" id="IPR037219">
    <property type="entry name" value="Peptidase_M41-like"/>
</dbReference>
<feature type="compositionally biased region" description="Polar residues" evidence="16">
    <location>
        <begin position="635"/>
        <end position="653"/>
    </location>
</feature>
<keyword evidence="10 14" id="KW-0067">ATP-binding</keyword>
<dbReference type="PANTHER" id="PTHR23076">
    <property type="entry name" value="METALLOPROTEASE M41 FTSH"/>
    <property type="match status" value="1"/>
</dbReference>
<organism evidence="18 19">
    <name type="scientific">Candidatus Phytoplasma citri</name>
    <dbReference type="NCBI Taxonomy" id="180978"/>
    <lineage>
        <taxon>Bacteria</taxon>
        <taxon>Bacillati</taxon>
        <taxon>Mycoplasmatota</taxon>
        <taxon>Mollicutes</taxon>
        <taxon>Acholeplasmatales</taxon>
        <taxon>Acholeplasmataceae</taxon>
        <taxon>Candidatus Phytoplasma</taxon>
        <taxon>16SrII (Peanut WB group)</taxon>
    </lineage>
</organism>
<feature type="binding site" evidence="14">
    <location>
        <begin position="232"/>
        <end position="239"/>
    </location>
    <ligand>
        <name>ATP</name>
        <dbReference type="ChEBI" id="CHEBI:30616"/>
    </ligand>
</feature>
<keyword evidence="7 14" id="KW-0547">Nucleotide-binding</keyword>
<keyword evidence="13 14" id="KW-0472">Membrane</keyword>
<evidence type="ECO:0000256" key="4">
    <source>
        <dbReference type="ARBA" id="ARBA00022670"/>
    </source>
</evidence>
<dbReference type="InterPro" id="IPR003960">
    <property type="entry name" value="ATPase_AAA_CS"/>
</dbReference>
<evidence type="ECO:0000256" key="15">
    <source>
        <dbReference type="RuleBase" id="RU003651"/>
    </source>
</evidence>
<dbReference type="SUPFAM" id="SSF140990">
    <property type="entry name" value="FtsH protease domain-like"/>
    <property type="match status" value="1"/>
</dbReference>
<keyword evidence="8 14" id="KW-0378">Hydrolase</keyword>
<evidence type="ECO:0000313" key="18">
    <source>
        <dbReference type="EMBL" id="MEK0309136.1"/>
    </source>
</evidence>
<gene>
    <name evidence="14" type="primary">ftsH</name>
    <name evidence="18" type="ORF">OC712_01420</name>
</gene>
<evidence type="ECO:0000256" key="3">
    <source>
        <dbReference type="ARBA" id="ARBA00022475"/>
    </source>
</evidence>
<dbReference type="Gene3D" id="3.40.50.300">
    <property type="entry name" value="P-loop containing nucleotide triphosphate hydrolases"/>
    <property type="match status" value="1"/>
</dbReference>
<evidence type="ECO:0000256" key="11">
    <source>
        <dbReference type="ARBA" id="ARBA00022989"/>
    </source>
</evidence>
<comment type="function">
    <text evidence="14">Acts as a processive, ATP-dependent zinc metallopeptidase for both cytoplasmic and membrane proteins. Plays a role in the quality control of integral membrane proteins.</text>
</comment>
<name>A0ABU8ZR47_9MOLU</name>
<comment type="cofactor">
    <cofactor evidence="14">
        <name>Zn(2+)</name>
        <dbReference type="ChEBI" id="CHEBI:29105"/>
    </cofactor>
    <text evidence="14">Binds 1 zinc ion per subunit.</text>
</comment>
<dbReference type="Gene3D" id="1.20.58.760">
    <property type="entry name" value="Peptidase M41"/>
    <property type="match status" value="1"/>
</dbReference>
<feature type="compositionally biased region" description="Polar residues" evidence="16">
    <location>
        <begin position="661"/>
        <end position="673"/>
    </location>
</feature>
<comment type="similarity">
    <text evidence="2 14">In the C-terminal section; belongs to the peptidase M41 family.</text>
</comment>
<dbReference type="InterPro" id="IPR005936">
    <property type="entry name" value="FtsH"/>
</dbReference>
<evidence type="ECO:0000256" key="1">
    <source>
        <dbReference type="ARBA" id="ARBA00004370"/>
    </source>
</evidence>
<dbReference type="InterPro" id="IPR003593">
    <property type="entry name" value="AAA+_ATPase"/>
</dbReference>
<dbReference type="CDD" id="cd19501">
    <property type="entry name" value="RecA-like_FtsH"/>
    <property type="match status" value="1"/>
</dbReference>
<keyword evidence="11 14" id="KW-1133">Transmembrane helix</keyword>
<keyword evidence="12 14" id="KW-0482">Metalloprotease</keyword>
<keyword evidence="3 14" id="KW-1003">Cell membrane</keyword>
<dbReference type="InterPro" id="IPR027417">
    <property type="entry name" value="P-loop_NTPase"/>
</dbReference>
<feature type="transmembrane region" description="Helical" evidence="14">
    <location>
        <begin position="12"/>
        <end position="34"/>
    </location>
</feature>
<keyword evidence="5 14" id="KW-0812">Transmembrane</keyword>
<dbReference type="Proteomes" id="UP001383392">
    <property type="component" value="Unassembled WGS sequence"/>
</dbReference>
<dbReference type="InterPro" id="IPR041569">
    <property type="entry name" value="AAA_lid_3"/>
</dbReference>
<dbReference type="Gene3D" id="1.10.8.60">
    <property type="match status" value="1"/>
</dbReference>
<sequence>MIDFYKKYFQHITIWHLIGIIGFLGVIMSMHNIFDQIMKQPNHVMELINVLENPKKNVKIKEIKPKIVRSIPTLYDLQVKILDTSDNFVGKEKIITYYSVSDKIYHKIIDIIVDKSQNDSSYQKILDNPHTDPPYLGFGPLVDAIGFIFPLISCYLLYSLFKSTTNKFFEQMGEKYIGKKDQADLLSNITFKNIAGFSEEKIEMQEIIDFLKYPKKYKDMGARIPKGVLLSGPPGTGKTLLAKAVAGEAGVAFFATSGSEFVEKYVGVGASRVRNLFQKAAQHSPCIIFIDEVESLAHKRGTRSYHSEHDNTLNQLLVELDGFNSNTEIIVIAATNKPEMLDSAILRPGRFDRRFTINLPSARDRRAILELHAKNKRFSPEVNLNEIAEETIGFSGAQLEGVLNESALLAVRRRSLTIEPQDVNEAIDRILIGSTRKKDFLSKKEKKLVAYHEAGHGVLAVVLDNIEKVRKITIIPRGSVGGYNIISPDSESSNFKSRKKLIINIAISLGGRAAEEIFLDDISNGAYADFDHASHIARTMVIKYGMSKVGLVQFSQSERNFSDSKASEIDLEVKNIINECYQLAKITLLKHKNFVNNLVKYLLKIETLVTKDVSEIYLTGKLSWFDQEQKENLGHLQNQNDTPGATSNDTFNENIDDLSNHNDTLGESSNDKFNNSDVINNNESSDDISDNKKTKNEDLSKKSNN</sequence>
<evidence type="ECO:0000256" key="5">
    <source>
        <dbReference type="ARBA" id="ARBA00022692"/>
    </source>
</evidence>
<comment type="similarity">
    <text evidence="15">Belongs to the AAA ATPase family.</text>
</comment>
<comment type="caution">
    <text evidence="18">The sequence shown here is derived from an EMBL/GenBank/DDBJ whole genome shotgun (WGS) entry which is preliminary data.</text>
</comment>
<evidence type="ECO:0000256" key="6">
    <source>
        <dbReference type="ARBA" id="ARBA00022723"/>
    </source>
</evidence>
<evidence type="ECO:0000256" key="16">
    <source>
        <dbReference type="SAM" id="MobiDB-lite"/>
    </source>
</evidence>
<feature type="binding site" evidence="14">
    <location>
        <position position="456"/>
    </location>
    <ligand>
        <name>Zn(2+)</name>
        <dbReference type="ChEBI" id="CHEBI:29105"/>
        <note>catalytic</note>
    </ligand>
</feature>
<comment type="similarity">
    <text evidence="14">In the central section; belongs to the AAA ATPase family.</text>
</comment>
<dbReference type="PANTHER" id="PTHR23076:SF97">
    <property type="entry name" value="ATP-DEPENDENT ZINC METALLOPROTEASE YME1L1"/>
    <property type="match status" value="1"/>
</dbReference>
<dbReference type="Pfam" id="PF00004">
    <property type="entry name" value="AAA"/>
    <property type="match status" value="1"/>
</dbReference>
<dbReference type="EC" id="3.4.24.-" evidence="14"/>
<dbReference type="HAMAP" id="MF_01458">
    <property type="entry name" value="FtsH"/>
    <property type="match status" value="1"/>
</dbReference>
<dbReference type="RefSeq" id="WP_340482494.1">
    <property type="nucleotide sequence ID" value="NZ_JAOSJG010000010.1"/>
</dbReference>
<dbReference type="InterPro" id="IPR003959">
    <property type="entry name" value="ATPase_AAA_core"/>
</dbReference>
<evidence type="ECO:0000259" key="17">
    <source>
        <dbReference type="SMART" id="SM00382"/>
    </source>
</evidence>
<dbReference type="InterPro" id="IPR000642">
    <property type="entry name" value="Peptidase_M41"/>
</dbReference>
<comment type="caution">
    <text evidence="14">Lacks conserved residue(s) required for the propagation of feature annotation.</text>
</comment>
<dbReference type="PROSITE" id="PS00674">
    <property type="entry name" value="AAA"/>
    <property type="match status" value="1"/>
</dbReference>
<comment type="subcellular location">
    <subcellularLocation>
        <location evidence="14">Cell membrane</location>
        <topology evidence="14">Multi-pass membrane protein</topology>
        <orientation evidence="14">Cytoplasmic side</orientation>
    </subcellularLocation>
    <subcellularLocation>
        <location evidence="1">Membrane</location>
    </subcellularLocation>
</comment>
<dbReference type="SUPFAM" id="SSF52540">
    <property type="entry name" value="P-loop containing nucleoside triphosphate hydrolases"/>
    <property type="match status" value="1"/>
</dbReference>
<feature type="compositionally biased region" description="Basic and acidic residues" evidence="16">
    <location>
        <begin position="689"/>
        <end position="705"/>
    </location>
</feature>
<evidence type="ECO:0000256" key="12">
    <source>
        <dbReference type="ARBA" id="ARBA00023049"/>
    </source>
</evidence>
<feature type="domain" description="AAA+ ATPase" evidence="17">
    <location>
        <begin position="224"/>
        <end position="361"/>
    </location>
</feature>
<dbReference type="Pfam" id="PF01434">
    <property type="entry name" value="Peptidase_M41"/>
    <property type="match status" value="1"/>
</dbReference>
<dbReference type="EMBL" id="JAOSJG010000010">
    <property type="protein sequence ID" value="MEK0309136.1"/>
    <property type="molecule type" value="Genomic_DNA"/>
</dbReference>
<reference evidence="18 19" key="1">
    <citation type="journal article" date="2023" name="Int. J. Syst. Evol. Microbiol.">
        <title>The observation of taxonomic boundaries for the 16SrII and 16SrXXV phytoplasmas using genome-based delimitation.</title>
        <authorList>
            <person name="Rodrigues Jardim B."/>
            <person name="Tran-Nguyen L.T.T."/>
            <person name="Gambley C."/>
            <person name="Al-Sadi A.M."/>
            <person name="Al-Subhi A.M."/>
            <person name="Foissac X."/>
            <person name="Salar P."/>
            <person name="Cai H."/>
            <person name="Yang J.Y."/>
            <person name="Davis R."/>
            <person name="Jones L."/>
            <person name="Rodoni B."/>
            <person name="Constable F.E."/>
        </authorList>
    </citation>
    <scope>NUCLEOTIDE SEQUENCE [LARGE SCALE GENOMIC DNA]</scope>
    <source>
        <strain evidence="18">BAWM-OMN-P75</strain>
    </source>
</reference>
<evidence type="ECO:0000256" key="14">
    <source>
        <dbReference type="HAMAP-Rule" id="MF_01458"/>
    </source>
</evidence>